<dbReference type="SUPFAM" id="SSF55874">
    <property type="entry name" value="ATPase domain of HSP90 chaperone/DNA topoisomerase II/histidine kinase"/>
    <property type="match status" value="1"/>
</dbReference>
<dbReference type="OrthoDB" id="594725at2"/>
<keyword evidence="4" id="KW-0808">Transferase</keyword>
<dbReference type="PROSITE" id="PS50109">
    <property type="entry name" value="HIS_KIN"/>
    <property type="match status" value="1"/>
</dbReference>
<dbReference type="SMART" id="SM00388">
    <property type="entry name" value="HisKA"/>
    <property type="match status" value="1"/>
</dbReference>
<protein>
    <recommendedName>
        <fullName evidence="2">histidine kinase</fullName>
        <ecNumber evidence="2">2.7.13.3</ecNumber>
    </recommendedName>
</protein>
<reference evidence="9 10" key="1">
    <citation type="submission" date="2016-10" db="EMBL/GenBank/DDBJ databases">
        <authorList>
            <person name="de Groot N.N."/>
        </authorList>
    </citation>
    <scope>NUCLEOTIDE SEQUENCE [LARGE SCALE GENOMIC DNA]</scope>
    <source>
        <strain evidence="9 10">CGMCC 1.7005</strain>
    </source>
</reference>
<keyword evidence="10" id="KW-1185">Reference proteome</keyword>
<dbReference type="InterPro" id="IPR005467">
    <property type="entry name" value="His_kinase_dom"/>
</dbReference>
<proteinExistence type="predicted"/>
<dbReference type="AlphaFoldDB" id="A0A1I7AW84"/>
<feature type="transmembrane region" description="Helical" evidence="7">
    <location>
        <begin position="45"/>
        <end position="64"/>
    </location>
</feature>
<dbReference type="GO" id="GO:0000155">
    <property type="term" value="F:phosphorelay sensor kinase activity"/>
    <property type="evidence" value="ECO:0007669"/>
    <property type="project" value="InterPro"/>
</dbReference>
<evidence type="ECO:0000313" key="9">
    <source>
        <dbReference type="EMBL" id="SFT79155.1"/>
    </source>
</evidence>
<evidence type="ECO:0000256" key="6">
    <source>
        <dbReference type="ARBA" id="ARBA00023012"/>
    </source>
</evidence>
<evidence type="ECO:0000313" key="10">
    <source>
        <dbReference type="Proteomes" id="UP000236454"/>
    </source>
</evidence>
<dbReference type="PANTHER" id="PTHR45453:SF1">
    <property type="entry name" value="PHOSPHATE REGULON SENSOR PROTEIN PHOR"/>
    <property type="match status" value="1"/>
</dbReference>
<dbReference type="Proteomes" id="UP000236454">
    <property type="component" value="Unassembled WGS sequence"/>
</dbReference>
<evidence type="ECO:0000259" key="8">
    <source>
        <dbReference type="PROSITE" id="PS50109"/>
    </source>
</evidence>
<dbReference type="Pfam" id="PF00512">
    <property type="entry name" value="HisKA"/>
    <property type="match status" value="1"/>
</dbReference>
<evidence type="ECO:0000256" key="5">
    <source>
        <dbReference type="ARBA" id="ARBA00022777"/>
    </source>
</evidence>
<dbReference type="GO" id="GO:0016036">
    <property type="term" value="P:cellular response to phosphate starvation"/>
    <property type="evidence" value="ECO:0007669"/>
    <property type="project" value="TreeGrafter"/>
</dbReference>
<evidence type="ECO:0000256" key="4">
    <source>
        <dbReference type="ARBA" id="ARBA00022679"/>
    </source>
</evidence>
<dbReference type="SMART" id="SM00387">
    <property type="entry name" value="HATPase_c"/>
    <property type="match status" value="1"/>
</dbReference>
<keyword evidence="7" id="KW-0472">Membrane</keyword>
<dbReference type="SUPFAM" id="SSF47384">
    <property type="entry name" value="Homodimeric domain of signal transducing histidine kinase"/>
    <property type="match status" value="1"/>
</dbReference>
<keyword evidence="3" id="KW-0597">Phosphoprotein</keyword>
<feature type="domain" description="Histidine kinase" evidence="8">
    <location>
        <begin position="86"/>
        <end position="297"/>
    </location>
</feature>
<evidence type="ECO:0000256" key="7">
    <source>
        <dbReference type="SAM" id="Phobius"/>
    </source>
</evidence>
<sequence>MKQKTAIFFYLLGIYVVLQFLWWGYHLIDLSAQLNIKNGTVDSRVLMILGEGAVFFVILIFGLWKIRASIKKELALSNRQNNFLLSVTHELKTPIAANRLYLQTLLKRSSLSEEKKKEILSSALHENKRLQEMIDNILTATQLDNHALQLNQQEEDLKEIIEKLLYKFIYHRCDVDLQLDVQRKVNIDKMLVEIMLSNLLENAVKYGGGNPITVSVRDLKNAIEIQVKDLGDGIDKTQVNQIFEKFYRIGNEETRTQKGTGLGLYIVSELAKIHKGKVSYEPNQPKGSIFKITLNNV</sequence>
<organism evidence="9 10">
    <name type="scientific">Lishizhenia tianjinensis</name>
    <dbReference type="NCBI Taxonomy" id="477690"/>
    <lineage>
        <taxon>Bacteria</taxon>
        <taxon>Pseudomonadati</taxon>
        <taxon>Bacteroidota</taxon>
        <taxon>Flavobacteriia</taxon>
        <taxon>Flavobacteriales</taxon>
        <taxon>Crocinitomicaceae</taxon>
        <taxon>Lishizhenia</taxon>
    </lineage>
</organism>
<dbReference type="EMBL" id="FPAS01000004">
    <property type="protein sequence ID" value="SFT79155.1"/>
    <property type="molecule type" value="Genomic_DNA"/>
</dbReference>
<dbReference type="Gene3D" id="1.10.287.130">
    <property type="match status" value="1"/>
</dbReference>
<evidence type="ECO:0000256" key="1">
    <source>
        <dbReference type="ARBA" id="ARBA00000085"/>
    </source>
</evidence>
<keyword evidence="5 9" id="KW-0418">Kinase</keyword>
<gene>
    <name evidence="9" type="ORF">SAMN05216474_2345</name>
</gene>
<dbReference type="CDD" id="cd00082">
    <property type="entry name" value="HisKA"/>
    <property type="match status" value="1"/>
</dbReference>
<dbReference type="PRINTS" id="PR00344">
    <property type="entry name" value="BCTRLSENSOR"/>
</dbReference>
<keyword evidence="7" id="KW-1133">Transmembrane helix</keyword>
<keyword evidence="7" id="KW-0812">Transmembrane</keyword>
<keyword evidence="6" id="KW-0902">Two-component regulatory system</keyword>
<dbReference type="EC" id="2.7.13.3" evidence="2"/>
<dbReference type="PANTHER" id="PTHR45453">
    <property type="entry name" value="PHOSPHATE REGULON SENSOR PROTEIN PHOR"/>
    <property type="match status" value="1"/>
</dbReference>
<evidence type="ECO:0000256" key="2">
    <source>
        <dbReference type="ARBA" id="ARBA00012438"/>
    </source>
</evidence>
<name>A0A1I7AW84_9FLAO</name>
<dbReference type="Gene3D" id="3.30.565.10">
    <property type="entry name" value="Histidine kinase-like ATPase, C-terminal domain"/>
    <property type="match status" value="1"/>
</dbReference>
<dbReference type="STRING" id="477690.SAMN05216474_2345"/>
<dbReference type="InterPro" id="IPR003661">
    <property type="entry name" value="HisK_dim/P_dom"/>
</dbReference>
<dbReference type="RefSeq" id="WP_090250027.1">
    <property type="nucleotide sequence ID" value="NZ_FPAS01000004.1"/>
</dbReference>
<evidence type="ECO:0000256" key="3">
    <source>
        <dbReference type="ARBA" id="ARBA00022553"/>
    </source>
</evidence>
<dbReference type="GO" id="GO:0004721">
    <property type="term" value="F:phosphoprotein phosphatase activity"/>
    <property type="evidence" value="ECO:0007669"/>
    <property type="project" value="TreeGrafter"/>
</dbReference>
<comment type="catalytic activity">
    <reaction evidence="1">
        <text>ATP + protein L-histidine = ADP + protein N-phospho-L-histidine.</text>
        <dbReference type="EC" id="2.7.13.3"/>
    </reaction>
</comment>
<accession>A0A1I7AW84</accession>
<dbReference type="CDD" id="cd00075">
    <property type="entry name" value="HATPase"/>
    <property type="match status" value="1"/>
</dbReference>
<dbReference type="InterPro" id="IPR003594">
    <property type="entry name" value="HATPase_dom"/>
</dbReference>
<dbReference type="InterPro" id="IPR036890">
    <property type="entry name" value="HATPase_C_sf"/>
</dbReference>
<dbReference type="InterPro" id="IPR004358">
    <property type="entry name" value="Sig_transdc_His_kin-like_C"/>
</dbReference>
<dbReference type="Pfam" id="PF02518">
    <property type="entry name" value="HATPase_c"/>
    <property type="match status" value="1"/>
</dbReference>
<dbReference type="InterPro" id="IPR050351">
    <property type="entry name" value="BphY/WalK/GraS-like"/>
</dbReference>
<dbReference type="InterPro" id="IPR036097">
    <property type="entry name" value="HisK_dim/P_sf"/>
</dbReference>
<dbReference type="GO" id="GO:0005886">
    <property type="term" value="C:plasma membrane"/>
    <property type="evidence" value="ECO:0007669"/>
    <property type="project" value="TreeGrafter"/>
</dbReference>
<feature type="transmembrane region" description="Helical" evidence="7">
    <location>
        <begin position="7"/>
        <end position="25"/>
    </location>
</feature>